<comment type="caution">
    <text evidence="1">The sequence shown here is derived from an EMBL/GenBank/DDBJ whole genome shotgun (WGS) entry which is preliminary data.</text>
</comment>
<keyword evidence="2" id="KW-1185">Reference proteome</keyword>
<evidence type="ECO:0000313" key="2">
    <source>
        <dbReference type="Proteomes" id="UP000299102"/>
    </source>
</evidence>
<dbReference type="OrthoDB" id="425681at2759"/>
<evidence type="ECO:0000313" key="1">
    <source>
        <dbReference type="EMBL" id="GBP77053.1"/>
    </source>
</evidence>
<gene>
    <name evidence="1" type="ORF">EVAR_45961_1</name>
</gene>
<dbReference type="EMBL" id="BGZK01001316">
    <property type="protein sequence ID" value="GBP77053.1"/>
    <property type="molecule type" value="Genomic_DNA"/>
</dbReference>
<reference evidence="1 2" key="1">
    <citation type="journal article" date="2019" name="Commun. Biol.">
        <title>The bagworm genome reveals a unique fibroin gene that provides high tensile strength.</title>
        <authorList>
            <person name="Kono N."/>
            <person name="Nakamura H."/>
            <person name="Ohtoshi R."/>
            <person name="Tomita M."/>
            <person name="Numata K."/>
            <person name="Arakawa K."/>
        </authorList>
    </citation>
    <scope>NUCLEOTIDE SEQUENCE [LARGE SCALE GENOMIC DNA]</scope>
</reference>
<proteinExistence type="predicted"/>
<accession>A0A4C1YPY3</accession>
<name>A0A4C1YPY3_EUMVA</name>
<dbReference type="AlphaFoldDB" id="A0A4C1YPY3"/>
<protein>
    <submittedName>
        <fullName evidence="1">Uncharacterized protein</fullName>
    </submittedName>
</protein>
<dbReference type="Proteomes" id="UP000299102">
    <property type="component" value="Unassembled WGS sequence"/>
</dbReference>
<sequence>MGAEHAITSTADGGSSLLFKNGIDMDLSRFSSELIQTLQSLHRGSSACVKINGAYTYWFAIRRDVRQGCVVSPWLFKLLMDDCLYDLLSNDERSVKCLRSADD</sequence>
<organism evidence="1 2">
    <name type="scientific">Eumeta variegata</name>
    <name type="common">Bagworm moth</name>
    <name type="synonym">Eumeta japonica</name>
    <dbReference type="NCBI Taxonomy" id="151549"/>
    <lineage>
        <taxon>Eukaryota</taxon>
        <taxon>Metazoa</taxon>
        <taxon>Ecdysozoa</taxon>
        <taxon>Arthropoda</taxon>
        <taxon>Hexapoda</taxon>
        <taxon>Insecta</taxon>
        <taxon>Pterygota</taxon>
        <taxon>Neoptera</taxon>
        <taxon>Endopterygota</taxon>
        <taxon>Lepidoptera</taxon>
        <taxon>Glossata</taxon>
        <taxon>Ditrysia</taxon>
        <taxon>Tineoidea</taxon>
        <taxon>Psychidae</taxon>
        <taxon>Oiketicinae</taxon>
        <taxon>Eumeta</taxon>
    </lineage>
</organism>